<feature type="coiled-coil region" evidence="4">
    <location>
        <begin position="308"/>
        <end position="342"/>
    </location>
</feature>
<comment type="caution">
    <text evidence="6">The sequence shown here is derived from an EMBL/GenBank/DDBJ whole genome shotgun (WGS) entry which is preliminary data.</text>
</comment>
<comment type="subunit">
    <text evidence="2">Heterodimer of SbcC and SbcD.</text>
</comment>
<dbReference type="InterPro" id="IPR038729">
    <property type="entry name" value="Rad50/SbcC_AAA"/>
</dbReference>
<reference evidence="6 7" key="1">
    <citation type="submission" date="2024-09" db="EMBL/GenBank/DDBJ databases">
        <authorList>
            <person name="Sun Q."/>
            <person name="Mori K."/>
        </authorList>
    </citation>
    <scope>NUCLEOTIDE SEQUENCE [LARGE SCALE GENOMIC DNA]</scope>
    <source>
        <strain evidence="6 7">CCM 7228</strain>
    </source>
</reference>
<evidence type="ECO:0000256" key="4">
    <source>
        <dbReference type="SAM" id="Coils"/>
    </source>
</evidence>
<keyword evidence="7" id="KW-1185">Reference proteome</keyword>
<comment type="similarity">
    <text evidence="1">Belongs to the SMC family. SbcC subfamily.</text>
</comment>
<dbReference type="Proteomes" id="UP001589854">
    <property type="component" value="Unassembled WGS sequence"/>
</dbReference>
<dbReference type="EMBL" id="JBHLVO010000017">
    <property type="protein sequence ID" value="MFC0273168.1"/>
    <property type="molecule type" value="Genomic_DNA"/>
</dbReference>
<evidence type="ECO:0000259" key="5">
    <source>
        <dbReference type="Pfam" id="PF13476"/>
    </source>
</evidence>
<organism evidence="6 7">
    <name type="scientific">Metabacillus herbersteinensis</name>
    <dbReference type="NCBI Taxonomy" id="283816"/>
    <lineage>
        <taxon>Bacteria</taxon>
        <taxon>Bacillati</taxon>
        <taxon>Bacillota</taxon>
        <taxon>Bacilli</taxon>
        <taxon>Bacillales</taxon>
        <taxon>Bacillaceae</taxon>
        <taxon>Metabacillus</taxon>
    </lineage>
</organism>
<dbReference type="Pfam" id="PF13476">
    <property type="entry name" value="AAA_23"/>
    <property type="match status" value="1"/>
</dbReference>
<evidence type="ECO:0000256" key="2">
    <source>
        <dbReference type="ARBA" id="ARBA00011322"/>
    </source>
</evidence>
<evidence type="ECO:0000256" key="1">
    <source>
        <dbReference type="ARBA" id="ARBA00006930"/>
    </source>
</evidence>
<dbReference type="InterPro" id="IPR027417">
    <property type="entry name" value="P-loop_NTPase"/>
</dbReference>
<gene>
    <name evidence="6" type="ORF">ACFFIX_17270</name>
</gene>
<keyword evidence="4" id="KW-0175">Coiled coil</keyword>
<accession>A0ABV6GHK2</accession>
<protein>
    <recommendedName>
        <fullName evidence="3">Nuclease SbcCD subunit C</fullName>
    </recommendedName>
</protein>
<dbReference type="PANTHER" id="PTHR32114">
    <property type="entry name" value="ABC TRANSPORTER ABCH.3"/>
    <property type="match status" value="1"/>
</dbReference>
<dbReference type="PANTHER" id="PTHR32114:SF2">
    <property type="entry name" value="ABC TRANSPORTER ABCH.3"/>
    <property type="match status" value="1"/>
</dbReference>
<dbReference type="RefSeq" id="WP_378936210.1">
    <property type="nucleotide sequence ID" value="NZ_JBHLVO010000017.1"/>
</dbReference>
<proteinExistence type="inferred from homology"/>
<feature type="coiled-coil region" evidence="4">
    <location>
        <begin position="544"/>
        <end position="578"/>
    </location>
</feature>
<name>A0ABV6GHK2_9BACI</name>
<dbReference type="SUPFAM" id="SSF52540">
    <property type="entry name" value="P-loop containing nucleoside triphosphate hydrolases"/>
    <property type="match status" value="2"/>
</dbReference>
<dbReference type="Gene3D" id="3.40.50.300">
    <property type="entry name" value="P-loop containing nucleotide triphosphate hydrolases"/>
    <property type="match status" value="2"/>
</dbReference>
<evidence type="ECO:0000256" key="3">
    <source>
        <dbReference type="ARBA" id="ARBA00013368"/>
    </source>
</evidence>
<feature type="coiled-coil region" evidence="4">
    <location>
        <begin position="412"/>
        <end position="446"/>
    </location>
</feature>
<feature type="domain" description="Rad50/SbcC-type AAA" evidence="5">
    <location>
        <begin position="5"/>
        <end position="223"/>
    </location>
</feature>
<sequence>MFIQKIVLNNFRIFRGKHEFDFSNKKVIVIEGPNGHGKSTIFDAINWVISGKISRYVGSSEHLQFNFIINNDALNKGVDEASVEIYLNSSETICIKRSIKNTGLQKLVVNGQRTLIREGQKEIVRLLVNENITNDANLLESIDLLSFIESTLILSQENLEVFVRGNKPTERYSKLEQILGLTRYGQDFKEYLQDLKKGYGAEYEGIGLEQNKLKHERELLNAEYQPKLLQNERIGSKSKESILNELNTFQGDLKNYSLQPLTIDQNFNELTKDEYELVKRYIDLIEDELKQLEYFEFEIKKKEIYVDELEINEKIIEYKNEIENLKRNILNREKGLERANSRIENLNTISRTNNYLETKKIEKESIITNIKSITENLKTISKNLEINYTDLTFEQISIYENEFNANNDRLNKLIKKKRIIELERRLNELKKEAEDLEKGLEIENKLVNDFKTRVQEINESISGLNIQKDSSLSLQINAVIHEVQSHLLDSKEQKCLVCGTDYESDEKLKSAIRIELENSTKFINQVDISINEHKVKRNKVASVLDLAEQKLIDFKQKRETLEKDIVSLQSEIASMRLSNSIDQEDIKKIHLEIEEVQKYIQSNENKYKGYIEIKEGNTLINDLNQKIYDIGEEEKAASEKHNLYKVFIGDQRNLQMKINAINSYIDNGKIKVQEYNKKVGELEQYIQDSDRKLKLLIQIKLGLEKVLDCELRLNSSDILKFIKANIDLIKNEEYKARNILVQIEKYLGDIELREIETKIKNCDEGVSTYQKQLDQYSIMDEQLKNLITYHTEVQSSLINQYLGGLSFTINNYFRQISPHSYFNYINLMTKKNELFVLLNDKELEYDVLDENINESINASLTLSAAQSTILAMSIFLALNKSQNWSKLNVIGIDDPFQNLDDINAYSFIDVIANLILIENRQVIISTHDSDFAKLSVRKMNLKPEDYAYIKIQSYTRDAIEIESEQYRLLED</sequence>
<evidence type="ECO:0000313" key="7">
    <source>
        <dbReference type="Proteomes" id="UP001589854"/>
    </source>
</evidence>
<evidence type="ECO:0000313" key="6">
    <source>
        <dbReference type="EMBL" id="MFC0273168.1"/>
    </source>
</evidence>